<dbReference type="InterPro" id="IPR032508">
    <property type="entry name" value="FecR_C"/>
</dbReference>
<dbReference type="Gene3D" id="2.60.120.1440">
    <property type="match status" value="1"/>
</dbReference>
<protein>
    <submittedName>
        <fullName evidence="4">FecR domain-containing protein</fullName>
    </submittedName>
</protein>
<dbReference type="InterPro" id="IPR012373">
    <property type="entry name" value="Ferrdict_sens_TM"/>
</dbReference>
<dbReference type="Gene3D" id="3.55.50.30">
    <property type="match status" value="1"/>
</dbReference>
<dbReference type="Proteomes" id="UP000647133">
    <property type="component" value="Unassembled WGS sequence"/>
</dbReference>
<dbReference type="Pfam" id="PF16344">
    <property type="entry name" value="FecR_C"/>
    <property type="match status" value="1"/>
</dbReference>
<proteinExistence type="predicted"/>
<dbReference type="RefSeq" id="WP_192010052.1">
    <property type="nucleotide sequence ID" value="NZ_JACYTQ010000003.1"/>
</dbReference>
<name>A0ABR9AK28_9BACT</name>
<feature type="transmembrane region" description="Helical" evidence="1">
    <location>
        <begin position="69"/>
        <end position="86"/>
    </location>
</feature>
<dbReference type="Pfam" id="PF04773">
    <property type="entry name" value="FecR"/>
    <property type="match status" value="1"/>
</dbReference>
<organism evidence="4 5">
    <name type="scientific">Echinicola arenosa</name>
    <dbReference type="NCBI Taxonomy" id="2774144"/>
    <lineage>
        <taxon>Bacteria</taxon>
        <taxon>Pseudomonadati</taxon>
        <taxon>Bacteroidota</taxon>
        <taxon>Cytophagia</taxon>
        <taxon>Cytophagales</taxon>
        <taxon>Cyclobacteriaceae</taxon>
        <taxon>Echinicola</taxon>
    </lineage>
</organism>
<evidence type="ECO:0000313" key="4">
    <source>
        <dbReference type="EMBL" id="MBD8489164.1"/>
    </source>
</evidence>
<comment type="caution">
    <text evidence="4">The sequence shown here is derived from an EMBL/GenBank/DDBJ whole genome shotgun (WGS) entry which is preliminary data.</text>
</comment>
<dbReference type="InterPro" id="IPR006860">
    <property type="entry name" value="FecR"/>
</dbReference>
<keyword evidence="1" id="KW-0472">Membrane</keyword>
<dbReference type="EMBL" id="JACYTQ010000003">
    <property type="protein sequence ID" value="MBD8489164.1"/>
    <property type="molecule type" value="Genomic_DNA"/>
</dbReference>
<feature type="domain" description="Protein FecR C-terminal" evidence="3">
    <location>
        <begin position="245"/>
        <end position="311"/>
    </location>
</feature>
<dbReference type="PANTHER" id="PTHR30273:SF2">
    <property type="entry name" value="PROTEIN FECR"/>
    <property type="match status" value="1"/>
</dbReference>
<dbReference type="PANTHER" id="PTHR30273">
    <property type="entry name" value="PERIPLASMIC SIGNAL SENSOR AND SIGMA FACTOR ACTIVATOR FECR-RELATED"/>
    <property type="match status" value="1"/>
</dbReference>
<feature type="domain" description="FecR protein" evidence="2">
    <location>
        <begin position="102"/>
        <end position="193"/>
    </location>
</feature>
<keyword evidence="1" id="KW-0812">Transmembrane</keyword>
<keyword evidence="1" id="KW-1133">Transmembrane helix</keyword>
<reference evidence="4 5" key="1">
    <citation type="submission" date="2020-09" db="EMBL/GenBank/DDBJ databases">
        <title>Echinicola sp. CAU 1574 isolated from sand of Sido Beach.</title>
        <authorList>
            <person name="Kim W."/>
        </authorList>
    </citation>
    <scope>NUCLEOTIDE SEQUENCE [LARGE SCALE GENOMIC DNA]</scope>
    <source>
        <strain evidence="4 5">CAU 1574</strain>
    </source>
</reference>
<keyword evidence="5" id="KW-1185">Reference proteome</keyword>
<gene>
    <name evidence="4" type="ORF">IFO69_10445</name>
</gene>
<accession>A0ABR9AK28</accession>
<sequence length="317" mass="35775">MKNQKQLLFEEYLEGKLAGNQKKLAEEFYTIESQRITEWDPLLMGNKEEVKSRIKPHLVSKLPKRHKPLVNVAAVLLLMLAISYIFHASLIHSPSLEMVHKTTAYGQTSTIQLEDGTLIYLNAGSTLSYPKSFSPDSRHVQLVGEAFFEVHPDSTRPFIVSTPILYTTVLGTSFNVSAYQEEPTTVTVSTGKVLIQKTGSNQEKQQGNEVILLPNEQVFLTETTAPLVKSIVDASKFSSWINGQYYLDQMNMGTLTGVLERKFGVRFIFHDPQLKDCQLSGMVKKQSLRELMELLATTLGIEYKIKGKKVYLYGHHC</sequence>
<evidence type="ECO:0000313" key="5">
    <source>
        <dbReference type="Proteomes" id="UP000647133"/>
    </source>
</evidence>
<evidence type="ECO:0000259" key="3">
    <source>
        <dbReference type="Pfam" id="PF16344"/>
    </source>
</evidence>
<evidence type="ECO:0000256" key="1">
    <source>
        <dbReference type="SAM" id="Phobius"/>
    </source>
</evidence>
<evidence type="ECO:0000259" key="2">
    <source>
        <dbReference type="Pfam" id="PF04773"/>
    </source>
</evidence>